<dbReference type="InterPro" id="IPR015231">
    <property type="entry name" value="DUF1934"/>
</dbReference>
<gene>
    <name evidence="1" type="primary">ywiB</name>
    <name evidence="1" type="ORF">BN997_00545</name>
</gene>
<evidence type="ECO:0000313" key="1">
    <source>
        <dbReference type="EMBL" id="CEI80736.1"/>
    </source>
</evidence>
<proteinExistence type="predicted"/>
<dbReference type="SUPFAM" id="SSF50814">
    <property type="entry name" value="Lipocalins"/>
    <property type="match status" value="1"/>
</dbReference>
<reference evidence="1 2" key="1">
    <citation type="submission" date="2014-11" db="EMBL/GenBank/DDBJ databases">
        <authorList>
            <person name="Urmite Genomes Urmite Genomes"/>
        </authorList>
    </citation>
    <scope>NUCLEOTIDE SEQUENCE [LARGE SCALE GENOMIC DNA]</scope>
    <source>
        <strain evidence="1 2">Oc5</strain>
    </source>
</reference>
<dbReference type="Pfam" id="PF09148">
    <property type="entry name" value="DUF1934"/>
    <property type="match status" value="1"/>
</dbReference>
<sequence length="143" mass="16768">MQHNSEHVTITLKTVIYDVDSGEQETQEQSFTGEWTKKGSIDVLKYEEVNEEAGTIQNMIMIRPERVSIKRTGVIQMNQQFQLGQKTENIYQHMHGNIHMETFTESISFTEDAMPRVLDMNYTMKLNEQLERKHQLKLQFSAK</sequence>
<dbReference type="OrthoDB" id="2352933at2"/>
<dbReference type="InterPro" id="IPR012674">
    <property type="entry name" value="Calycin"/>
</dbReference>
<accession>A0A0A1MNT0</accession>
<protein>
    <submittedName>
        <fullName evidence="1">Putative beta-barrel protein YwiB</fullName>
    </submittedName>
</protein>
<organism evidence="1 2">
    <name type="scientific">Oceanobacillus oncorhynchi</name>
    <dbReference type="NCBI Taxonomy" id="545501"/>
    <lineage>
        <taxon>Bacteria</taxon>
        <taxon>Bacillati</taxon>
        <taxon>Bacillota</taxon>
        <taxon>Bacilli</taxon>
        <taxon>Bacillales</taxon>
        <taxon>Bacillaceae</taxon>
        <taxon>Oceanobacillus</taxon>
    </lineage>
</organism>
<dbReference type="RefSeq" id="WP_042529435.1">
    <property type="nucleotide sequence ID" value="NZ_CAXOIH010000008.1"/>
</dbReference>
<dbReference type="Proteomes" id="UP000040453">
    <property type="component" value="Unassembled WGS sequence"/>
</dbReference>
<dbReference type="Gene3D" id="2.40.128.20">
    <property type="match status" value="1"/>
</dbReference>
<dbReference type="AlphaFoldDB" id="A0A0A1MNT0"/>
<dbReference type="STRING" id="545501.BN997_00545"/>
<dbReference type="EMBL" id="CDGG01000001">
    <property type="protein sequence ID" value="CEI80736.1"/>
    <property type="molecule type" value="Genomic_DNA"/>
</dbReference>
<keyword evidence="2" id="KW-1185">Reference proteome</keyword>
<name>A0A0A1MNT0_9BACI</name>
<evidence type="ECO:0000313" key="2">
    <source>
        <dbReference type="Proteomes" id="UP000040453"/>
    </source>
</evidence>